<keyword evidence="2" id="KW-0472">Membrane</keyword>
<dbReference type="OrthoDB" id="9780160at2"/>
<keyword evidence="2" id="KW-1133">Transmembrane helix</keyword>
<keyword evidence="2" id="KW-0812">Transmembrane</keyword>
<accession>A0A4Q0YU96</accession>
<evidence type="ECO:0000256" key="1">
    <source>
        <dbReference type="ARBA" id="ARBA00022448"/>
    </source>
</evidence>
<dbReference type="EMBL" id="PEIB01000007">
    <property type="protein sequence ID" value="RXJ73714.1"/>
    <property type="molecule type" value="Genomic_DNA"/>
</dbReference>
<evidence type="ECO:0000256" key="2">
    <source>
        <dbReference type="SAM" id="Phobius"/>
    </source>
</evidence>
<dbReference type="Pfam" id="PF01554">
    <property type="entry name" value="MatE"/>
    <property type="match status" value="1"/>
</dbReference>
<evidence type="ECO:0000313" key="3">
    <source>
        <dbReference type="EMBL" id="RXJ73714.1"/>
    </source>
</evidence>
<dbReference type="PANTHER" id="PTHR43298:SF2">
    <property type="entry name" value="FMN_FAD EXPORTER YEEO-RELATED"/>
    <property type="match status" value="1"/>
</dbReference>
<keyword evidence="4" id="KW-1185">Reference proteome</keyword>
<dbReference type="Proteomes" id="UP000290287">
    <property type="component" value="Unassembled WGS sequence"/>
</dbReference>
<dbReference type="GO" id="GO:0042910">
    <property type="term" value="F:xenobiotic transmembrane transporter activity"/>
    <property type="evidence" value="ECO:0007669"/>
    <property type="project" value="InterPro"/>
</dbReference>
<dbReference type="InterPro" id="IPR002528">
    <property type="entry name" value="MATE_fam"/>
</dbReference>
<comment type="caution">
    <text evidence="3">The sequence shown here is derived from an EMBL/GenBank/DDBJ whole genome shotgun (WGS) entry which is preliminary data.</text>
</comment>
<keyword evidence="1" id="KW-0813">Transport</keyword>
<dbReference type="InterPro" id="IPR050222">
    <property type="entry name" value="MATE_MdtK"/>
</dbReference>
<evidence type="ECO:0000313" key="4">
    <source>
        <dbReference type="Proteomes" id="UP000290287"/>
    </source>
</evidence>
<dbReference type="GO" id="GO:0015297">
    <property type="term" value="F:antiporter activity"/>
    <property type="evidence" value="ECO:0007669"/>
    <property type="project" value="InterPro"/>
</dbReference>
<reference evidence="3 4" key="1">
    <citation type="submission" date="2017-10" db="EMBL/GenBank/DDBJ databases">
        <title>Nyctiphanis sp. nov., isolated from the stomach of the euphausiid Nyctiphanes simplex (Hansen, 1911) in the Gulf of California.</title>
        <authorList>
            <person name="Gomez-Gil B."/>
            <person name="Aguilar-Mendez M."/>
            <person name="Lopez-Cortes A."/>
            <person name="Gomez-Gutierrez J."/>
            <person name="Roque A."/>
            <person name="Lang E."/>
            <person name="Gonzalez-Castillo A."/>
        </authorList>
    </citation>
    <scope>NUCLEOTIDE SEQUENCE [LARGE SCALE GENOMIC DNA]</scope>
    <source>
        <strain evidence="3 4">CAIM 600</strain>
    </source>
</reference>
<gene>
    <name evidence="3" type="ORF">CS022_08250</name>
</gene>
<feature type="transmembrane region" description="Helical" evidence="2">
    <location>
        <begin position="89"/>
        <end position="112"/>
    </location>
</feature>
<organism evidence="3 4">
    <name type="scientific">Veronia nyctiphanis</name>
    <dbReference type="NCBI Taxonomy" id="1278244"/>
    <lineage>
        <taxon>Bacteria</taxon>
        <taxon>Pseudomonadati</taxon>
        <taxon>Pseudomonadota</taxon>
        <taxon>Gammaproteobacteria</taxon>
        <taxon>Vibrionales</taxon>
        <taxon>Vibrionaceae</taxon>
        <taxon>Veronia</taxon>
    </lineage>
</organism>
<proteinExistence type="predicted"/>
<sequence>MTEARFSHFLRQVFILGIPLILQQMLFSSLGIIDNIMVSQLGTAEVAASGVGLRVFIYSCIIIWGFGLGVGILVAQFWGAKDHEGIKRYLAVGQIIALALASVIFCIAFFFPNIFADLYGVKGETKALAETYVQYVAFAILLGAPVVTMDAGIRSIGKTRLSLYLAIAEVGMNILLNYMLIFGKFGAPELGVAGSAIGTSLARAIRFIATVAIVYKWYPELAFGFKHIAQAAEPKTLNKYLAVTVPTWQVQSFGLLDCLFSISSSGDLANKNSLLRQLSQALNRFLSRQLQASLVPSLFWSGMHWVQVILP</sequence>
<protein>
    <submittedName>
        <fullName evidence="3">Uncharacterized protein</fullName>
    </submittedName>
</protein>
<feature type="transmembrane region" description="Helical" evidence="2">
    <location>
        <begin position="161"/>
        <end position="181"/>
    </location>
</feature>
<dbReference type="GO" id="GO:0005886">
    <property type="term" value="C:plasma membrane"/>
    <property type="evidence" value="ECO:0007669"/>
    <property type="project" value="TreeGrafter"/>
</dbReference>
<feature type="transmembrane region" description="Helical" evidence="2">
    <location>
        <begin position="132"/>
        <end position="149"/>
    </location>
</feature>
<feature type="transmembrane region" description="Helical" evidence="2">
    <location>
        <begin position="53"/>
        <end position="77"/>
    </location>
</feature>
<dbReference type="PANTHER" id="PTHR43298">
    <property type="entry name" value="MULTIDRUG RESISTANCE PROTEIN NORM-RELATED"/>
    <property type="match status" value="1"/>
</dbReference>
<dbReference type="AlphaFoldDB" id="A0A4Q0YU96"/>
<feature type="transmembrane region" description="Helical" evidence="2">
    <location>
        <begin position="12"/>
        <end position="33"/>
    </location>
</feature>
<name>A0A4Q0YU96_9GAMM</name>